<dbReference type="PANTHER" id="PTHR45980">
    <property type="match status" value="1"/>
</dbReference>
<dbReference type="SUPFAM" id="SSF50156">
    <property type="entry name" value="PDZ domain-like"/>
    <property type="match status" value="1"/>
</dbReference>
<accession>R0GQC4</accession>
<dbReference type="PANTHER" id="PTHR45980:SF9">
    <property type="entry name" value="PROTEASE DO-LIKE 10, MITOCHONDRIAL-RELATED"/>
    <property type="match status" value="1"/>
</dbReference>
<sequence>MSFWWVRGRTNLVRSMRTNRIFTGVLRDFASLFSTSTVLPSSVNAADEKTINSVVTTTESSSVLDSVVMIHTCSSKPNICYPWQNMPQRKSSGSGFVVPGRKIITNAHVVADHILVLVIKHGSRKKYKAEVKAMGRECDLAILEIESEEFWEDMNPLELGDMPFMTESVVVVGYPIGGESISTTKGVVSRIGSKNYAQGGATSLPVIQTDAAMNHGNSGGPVCIGNKVVGVAFQGLRDANSIGDYDCNYQNFNGQLFMGLITKFRHVIPAKVVKHFITSVEKTGHCVGFCSLHLSYQHMLDANTRNHFKMDPDMTGVLIYNIYEHSDALNVLRKEDIILEIDGVPIGNDGIVVLPNKEENVTLGALVSMKQSGETILVKVLREAKTLEFSITLTKLVQGLVPAVGFDNNNPSYYIFAGFVFVPYSYSKKHIKGSNGMLKHAYHNMPKKAGQQNVMISEILVDMINVEHYMYKNSQTCSSTRV</sequence>
<evidence type="ECO:0000313" key="7">
    <source>
        <dbReference type="Proteomes" id="UP000029121"/>
    </source>
</evidence>
<evidence type="ECO:0000256" key="4">
    <source>
        <dbReference type="ARBA" id="ARBA00022825"/>
    </source>
</evidence>
<dbReference type="InterPro" id="IPR043504">
    <property type="entry name" value="Peptidase_S1_PA_chymotrypsin"/>
</dbReference>
<evidence type="ECO:0000256" key="3">
    <source>
        <dbReference type="ARBA" id="ARBA00022801"/>
    </source>
</evidence>
<dbReference type="InterPro" id="IPR046449">
    <property type="entry name" value="DEGP_PDZ_sf"/>
</dbReference>
<dbReference type="Gene3D" id="2.30.42.10">
    <property type="match status" value="1"/>
</dbReference>
<reference evidence="7" key="1">
    <citation type="journal article" date="2013" name="Nat. Genet.">
        <title>The Capsella rubella genome and the genomic consequences of rapid mating system evolution.</title>
        <authorList>
            <person name="Slotte T."/>
            <person name="Hazzouri K.M."/>
            <person name="Agren J.A."/>
            <person name="Koenig D."/>
            <person name="Maumus F."/>
            <person name="Guo Y.L."/>
            <person name="Steige K."/>
            <person name="Platts A.E."/>
            <person name="Escobar J.S."/>
            <person name="Newman L.K."/>
            <person name="Wang W."/>
            <person name="Mandakova T."/>
            <person name="Vello E."/>
            <person name="Smith L.M."/>
            <person name="Henz S.R."/>
            <person name="Steffen J."/>
            <person name="Takuno S."/>
            <person name="Brandvain Y."/>
            <person name="Coop G."/>
            <person name="Andolfatto P."/>
            <person name="Hu T.T."/>
            <person name="Blanchette M."/>
            <person name="Clark R.M."/>
            <person name="Quesneville H."/>
            <person name="Nordborg M."/>
            <person name="Gaut B.S."/>
            <person name="Lysak M.A."/>
            <person name="Jenkins J."/>
            <person name="Grimwood J."/>
            <person name="Chapman J."/>
            <person name="Prochnik S."/>
            <person name="Shu S."/>
            <person name="Rokhsar D."/>
            <person name="Schmutz J."/>
            <person name="Weigel D."/>
            <person name="Wright S.I."/>
        </authorList>
    </citation>
    <scope>NUCLEOTIDE SEQUENCE [LARGE SCALE GENOMIC DNA]</scope>
    <source>
        <strain evidence="7">cv. Monte Gargano</strain>
    </source>
</reference>
<dbReference type="Proteomes" id="UP000029121">
    <property type="component" value="Unassembled WGS sequence"/>
</dbReference>
<keyword evidence="2" id="KW-0645">Protease</keyword>
<evidence type="ECO:0000256" key="1">
    <source>
        <dbReference type="ARBA" id="ARBA00010541"/>
    </source>
</evidence>
<dbReference type="InterPro" id="IPR001940">
    <property type="entry name" value="Peptidase_S1C"/>
</dbReference>
<keyword evidence="3" id="KW-0378">Hydrolase</keyword>
<dbReference type="Pfam" id="PF13365">
    <property type="entry name" value="Trypsin_2"/>
    <property type="match status" value="1"/>
</dbReference>
<dbReference type="Gene3D" id="2.40.10.10">
    <property type="entry name" value="Trypsin-like serine proteases"/>
    <property type="match status" value="2"/>
</dbReference>
<proteinExistence type="inferred from homology"/>
<evidence type="ECO:0000259" key="5">
    <source>
        <dbReference type="Pfam" id="PF17815"/>
    </source>
</evidence>
<dbReference type="EMBL" id="KB870811">
    <property type="protein sequence ID" value="EOA19079.1"/>
    <property type="molecule type" value="Genomic_DNA"/>
</dbReference>
<feature type="domain" description="Protease Do-like PDZ" evidence="5">
    <location>
        <begin position="402"/>
        <end position="475"/>
    </location>
</feature>
<dbReference type="eggNOG" id="KOG1320">
    <property type="taxonomic scope" value="Eukaryota"/>
</dbReference>
<comment type="similarity">
    <text evidence="1">Belongs to the peptidase S1C family.</text>
</comment>
<dbReference type="InterPro" id="IPR036034">
    <property type="entry name" value="PDZ_sf"/>
</dbReference>
<dbReference type="SUPFAM" id="SSF50494">
    <property type="entry name" value="Trypsin-like serine proteases"/>
    <property type="match status" value="1"/>
</dbReference>
<dbReference type="STRING" id="81985.R0GQC4"/>
<protein>
    <recommendedName>
        <fullName evidence="5">Protease Do-like PDZ domain-containing protein</fullName>
    </recommendedName>
</protein>
<gene>
    <name evidence="6" type="ORF">CARUB_v10007745mg</name>
</gene>
<evidence type="ECO:0000256" key="2">
    <source>
        <dbReference type="ARBA" id="ARBA00022670"/>
    </source>
</evidence>
<dbReference type="InterPro" id="IPR041517">
    <property type="entry name" value="DEGP_PDZ"/>
</dbReference>
<dbReference type="Gene3D" id="3.20.190.20">
    <property type="match status" value="1"/>
</dbReference>
<keyword evidence="4" id="KW-0720">Serine protease</keyword>
<name>R0GQC4_9BRAS</name>
<dbReference type="GO" id="GO:0006508">
    <property type="term" value="P:proteolysis"/>
    <property type="evidence" value="ECO:0007669"/>
    <property type="project" value="UniProtKB-KW"/>
</dbReference>
<evidence type="ECO:0000313" key="6">
    <source>
        <dbReference type="EMBL" id="EOA19079.1"/>
    </source>
</evidence>
<organism evidence="6 7">
    <name type="scientific">Capsella rubella</name>
    <dbReference type="NCBI Taxonomy" id="81985"/>
    <lineage>
        <taxon>Eukaryota</taxon>
        <taxon>Viridiplantae</taxon>
        <taxon>Streptophyta</taxon>
        <taxon>Embryophyta</taxon>
        <taxon>Tracheophyta</taxon>
        <taxon>Spermatophyta</taxon>
        <taxon>Magnoliopsida</taxon>
        <taxon>eudicotyledons</taxon>
        <taxon>Gunneridae</taxon>
        <taxon>Pentapetalae</taxon>
        <taxon>rosids</taxon>
        <taxon>malvids</taxon>
        <taxon>Brassicales</taxon>
        <taxon>Brassicaceae</taxon>
        <taxon>Camelineae</taxon>
        <taxon>Capsella</taxon>
    </lineage>
</organism>
<dbReference type="InterPro" id="IPR009003">
    <property type="entry name" value="Peptidase_S1_PA"/>
</dbReference>
<dbReference type="GO" id="GO:0004252">
    <property type="term" value="F:serine-type endopeptidase activity"/>
    <property type="evidence" value="ECO:0007669"/>
    <property type="project" value="InterPro"/>
</dbReference>
<dbReference type="PRINTS" id="PR00834">
    <property type="entry name" value="PROTEASES2C"/>
</dbReference>
<keyword evidence="7" id="KW-1185">Reference proteome</keyword>
<dbReference type="Pfam" id="PF17815">
    <property type="entry name" value="PDZ_3"/>
    <property type="match status" value="1"/>
</dbReference>
<dbReference type="AlphaFoldDB" id="R0GQC4"/>